<name>A0A195B7H2_9HYME</name>
<sequence length="228" mass="24429">MKQRIDVTRKKPRSSFARLRKYFVYSILYIRLNDRQDRVRDCEGRNVLLEGSFNLSVRSLRRNIGDVSSKSSALLEDSSITHLPLVQSPLPSGRFLSTAVLTISAAVSRIDLTASRSPGSRGSLSIQSSTLERSPTASSAVGSSSPSSSSMPSFPSSSSSPLRSDHLSVSTSILTRHCCSSSGSFFLTRRASALSSSRIQLPNSSSVTSSPISLARLCSSTSSILSSS</sequence>
<gene>
    <name evidence="2" type="ORF">ALC53_09286</name>
</gene>
<organism evidence="2 3">
    <name type="scientific">Atta colombica</name>
    <dbReference type="NCBI Taxonomy" id="520822"/>
    <lineage>
        <taxon>Eukaryota</taxon>
        <taxon>Metazoa</taxon>
        <taxon>Ecdysozoa</taxon>
        <taxon>Arthropoda</taxon>
        <taxon>Hexapoda</taxon>
        <taxon>Insecta</taxon>
        <taxon>Pterygota</taxon>
        <taxon>Neoptera</taxon>
        <taxon>Endopterygota</taxon>
        <taxon>Hymenoptera</taxon>
        <taxon>Apocrita</taxon>
        <taxon>Aculeata</taxon>
        <taxon>Formicoidea</taxon>
        <taxon>Formicidae</taxon>
        <taxon>Myrmicinae</taxon>
        <taxon>Atta</taxon>
    </lineage>
</organism>
<dbReference type="EMBL" id="KQ976574">
    <property type="protein sequence ID" value="KYM80192.1"/>
    <property type="molecule type" value="Genomic_DNA"/>
</dbReference>
<dbReference type="AlphaFoldDB" id="A0A195B7H2"/>
<evidence type="ECO:0000256" key="1">
    <source>
        <dbReference type="SAM" id="MobiDB-lite"/>
    </source>
</evidence>
<reference evidence="2 3" key="1">
    <citation type="submission" date="2015-09" db="EMBL/GenBank/DDBJ databases">
        <title>Atta colombica WGS genome.</title>
        <authorList>
            <person name="Nygaard S."/>
            <person name="Hu H."/>
            <person name="Boomsma J."/>
            <person name="Zhang G."/>
        </authorList>
    </citation>
    <scope>NUCLEOTIDE SEQUENCE [LARGE SCALE GENOMIC DNA]</scope>
    <source>
        <strain evidence="2">Treedump-2</strain>
        <tissue evidence="2">Whole body</tissue>
    </source>
</reference>
<accession>A0A195B7H2</accession>
<keyword evidence="3" id="KW-1185">Reference proteome</keyword>
<feature type="compositionally biased region" description="Low complexity" evidence="1">
    <location>
        <begin position="134"/>
        <end position="163"/>
    </location>
</feature>
<feature type="region of interest" description="Disordered" evidence="1">
    <location>
        <begin position="115"/>
        <end position="163"/>
    </location>
</feature>
<protein>
    <submittedName>
        <fullName evidence="2">Uncharacterized protein</fullName>
    </submittedName>
</protein>
<proteinExistence type="predicted"/>
<feature type="compositionally biased region" description="Polar residues" evidence="1">
    <location>
        <begin position="115"/>
        <end position="133"/>
    </location>
</feature>
<evidence type="ECO:0000313" key="2">
    <source>
        <dbReference type="EMBL" id="KYM80192.1"/>
    </source>
</evidence>
<dbReference type="Proteomes" id="UP000078540">
    <property type="component" value="Unassembled WGS sequence"/>
</dbReference>
<evidence type="ECO:0000313" key="3">
    <source>
        <dbReference type="Proteomes" id="UP000078540"/>
    </source>
</evidence>